<evidence type="ECO:0000256" key="3">
    <source>
        <dbReference type="ARBA" id="ARBA00022475"/>
    </source>
</evidence>
<dbReference type="CDD" id="cd18548">
    <property type="entry name" value="ABC_6TM_Tm287_like"/>
    <property type="match status" value="1"/>
</dbReference>
<feature type="signal peptide" evidence="10">
    <location>
        <begin position="1"/>
        <end position="29"/>
    </location>
</feature>
<dbReference type="GO" id="GO:0005524">
    <property type="term" value="F:ATP binding"/>
    <property type="evidence" value="ECO:0007669"/>
    <property type="project" value="UniProtKB-KW"/>
</dbReference>
<dbReference type="Pfam" id="PF00005">
    <property type="entry name" value="ABC_tran"/>
    <property type="match status" value="1"/>
</dbReference>
<feature type="transmembrane region" description="Helical" evidence="9">
    <location>
        <begin position="158"/>
        <end position="177"/>
    </location>
</feature>
<dbReference type="GO" id="GO:0016887">
    <property type="term" value="F:ATP hydrolysis activity"/>
    <property type="evidence" value="ECO:0007669"/>
    <property type="project" value="InterPro"/>
</dbReference>
<evidence type="ECO:0000256" key="1">
    <source>
        <dbReference type="ARBA" id="ARBA00004651"/>
    </source>
</evidence>
<dbReference type="PROSITE" id="PS50893">
    <property type="entry name" value="ABC_TRANSPORTER_2"/>
    <property type="match status" value="1"/>
</dbReference>
<evidence type="ECO:0000259" key="12">
    <source>
        <dbReference type="PROSITE" id="PS50929"/>
    </source>
</evidence>
<dbReference type="STRING" id="748727.CLJU_c08910"/>
<dbReference type="Pfam" id="PF00664">
    <property type="entry name" value="ABC_membrane"/>
    <property type="match status" value="1"/>
</dbReference>
<dbReference type="GO" id="GO:0005886">
    <property type="term" value="C:plasma membrane"/>
    <property type="evidence" value="ECO:0007669"/>
    <property type="project" value="UniProtKB-SubCell"/>
</dbReference>
<keyword evidence="8 9" id="KW-0472">Membrane</keyword>
<dbReference type="FunFam" id="3.40.50.300:FF:000221">
    <property type="entry name" value="Multidrug ABC transporter ATP-binding protein"/>
    <property type="match status" value="1"/>
</dbReference>
<dbReference type="Gene3D" id="1.20.1560.10">
    <property type="entry name" value="ABC transporter type 1, transmembrane domain"/>
    <property type="match status" value="1"/>
</dbReference>
<evidence type="ECO:0000256" key="7">
    <source>
        <dbReference type="ARBA" id="ARBA00022989"/>
    </source>
</evidence>
<feature type="domain" description="ABC transmembrane type-1" evidence="12">
    <location>
        <begin position="20"/>
        <end position="301"/>
    </location>
</feature>
<dbReference type="InterPro" id="IPR003439">
    <property type="entry name" value="ABC_transporter-like_ATP-bd"/>
</dbReference>
<organism evidence="13 14">
    <name type="scientific">Clostridium ljungdahlii (strain ATCC 55383 / DSM 13528 / PETC)</name>
    <dbReference type="NCBI Taxonomy" id="748727"/>
    <lineage>
        <taxon>Bacteria</taxon>
        <taxon>Bacillati</taxon>
        <taxon>Bacillota</taxon>
        <taxon>Clostridia</taxon>
        <taxon>Eubacteriales</taxon>
        <taxon>Clostridiaceae</taxon>
        <taxon>Clostridium</taxon>
    </lineage>
</organism>
<evidence type="ECO:0000313" key="14">
    <source>
        <dbReference type="Proteomes" id="UP000001656"/>
    </source>
</evidence>
<evidence type="ECO:0000256" key="5">
    <source>
        <dbReference type="ARBA" id="ARBA00022741"/>
    </source>
</evidence>
<feature type="transmembrane region" description="Helical" evidence="9">
    <location>
        <begin position="136"/>
        <end position="152"/>
    </location>
</feature>
<evidence type="ECO:0000256" key="4">
    <source>
        <dbReference type="ARBA" id="ARBA00022692"/>
    </source>
</evidence>
<dbReference type="PANTHER" id="PTHR43394">
    <property type="entry name" value="ATP-DEPENDENT PERMEASE MDL1, MITOCHONDRIAL"/>
    <property type="match status" value="1"/>
</dbReference>
<protein>
    <submittedName>
        <fullName evidence="13">Predicted ABC-type multidrug/protein/lipid transport system, ATPase and permease component</fullName>
    </submittedName>
</protein>
<dbReference type="PANTHER" id="PTHR43394:SF1">
    <property type="entry name" value="ATP-BINDING CASSETTE SUB-FAMILY B MEMBER 10, MITOCHONDRIAL"/>
    <property type="match status" value="1"/>
</dbReference>
<dbReference type="InterPro" id="IPR036640">
    <property type="entry name" value="ABC1_TM_sf"/>
</dbReference>
<dbReference type="EMBL" id="CP001666">
    <property type="protein sequence ID" value="ADK13959.1"/>
    <property type="molecule type" value="Genomic_DNA"/>
</dbReference>
<keyword evidence="10" id="KW-0732">Signal</keyword>
<accession>D8GPQ0</accession>
<dbReference type="HOGENOM" id="CLU_000604_84_3_9"/>
<evidence type="ECO:0000256" key="8">
    <source>
        <dbReference type="ARBA" id="ARBA00023136"/>
    </source>
</evidence>
<dbReference type="InterPro" id="IPR039421">
    <property type="entry name" value="Type_1_exporter"/>
</dbReference>
<proteinExistence type="predicted"/>
<keyword evidence="2" id="KW-0813">Transport</keyword>
<sequence length="575" mass="64246">MCPLKYMKKYIHKYWKGFCLAIFCLAVEAMCDLIQPTIMSKIVDIGVANKNMDYIVKHGFIMLTVTGLGALGASGRNILSGSVSQKFSRDLRADLFKKIQSFSLNSIDKFKSSSLITRLTNDVTQVQNFVNGLMRIFVKAPIVCIGSIIMASKLNLHLAVILFIIIPIIVLLIFLNMKIGYPYFMKVQVSLDKINSVMREYLSGVRVVKAFNRFNYESEKFEIANKNLGKLTTTAMRIMSLFSPGRNLVINIGIVCVLWIGGKYVEAGDIQVGKIIAFTNYMTQILFSIMMISAVFNVFARSKASAVRIFEVLDEENDVELNEVSTNFTEKGRIDFENVCFSYSDGHQVINNISFTCMPGETIGIVGPTGSGKSSLVHLIPRFYNVTSGTIKIDGVNVHNIDEKALMDKIALVPQKTTLFTGTVFENIRWGKKNASLEEVKKVCEIAEVNEFIDRFPEKYDTKIGQEGINFSGGQKQRISIARALIKSPEVLIFDDCTSALDAVTEAKIRENLRKGLENLTCIIISQKISSIMWADKILVIDGGKLIGIGKHDELVKTCKTYEDILISQFGKENI</sequence>
<evidence type="ECO:0000313" key="13">
    <source>
        <dbReference type="EMBL" id="ADK13959.1"/>
    </source>
</evidence>
<evidence type="ECO:0000256" key="2">
    <source>
        <dbReference type="ARBA" id="ARBA00022448"/>
    </source>
</evidence>
<feature type="domain" description="ABC transporter" evidence="11">
    <location>
        <begin position="334"/>
        <end position="568"/>
    </location>
</feature>
<feature type="transmembrane region" description="Helical" evidence="9">
    <location>
        <begin position="55"/>
        <end position="79"/>
    </location>
</feature>
<feature type="chain" id="PRO_5038739239" evidence="10">
    <location>
        <begin position="30"/>
        <end position="575"/>
    </location>
</feature>
<dbReference type="KEGG" id="clj:CLJU_c08910"/>
<dbReference type="Proteomes" id="UP000001656">
    <property type="component" value="Chromosome"/>
</dbReference>
<keyword evidence="3" id="KW-1003">Cell membrane</keyword>
<keyword evidence="4 9" id="KW-0812">Transmembrane</keyword>
<dbReference type="InterPro" id="IPR017871">
    <property type="entry name" value="ABC_transporter-like_CS"/>
</dbReference>
<evidence type="ECO:0000256" key="6">
    <source>
        <dbReference type="ARBA" id="ARBA00022840"/>
    </source>
</evidence>
<dbReference type="InterPro" id="IPR027417">
    <property type="entry name" value="P-loop_NTPase"/>
</dbReference>
<reference evidence="13 14" key="1">
    <citation type="journal article" date="2010" name="Proc. Natl. Acad. Sci. U.S.A.">
        <title>Clostridium ljungdahlii represents a microbial production platform based on syngas.</title>
        <authorList>
            <person name="Kopke M."/>
            <person name="Held C."/>
            <person name="Hujer S."/>
            <person name="Liesegang H."/>
            <person name="Wiezer A."/>
            <person name="Wollherr A."/>
            <person name="Ehrenreich A."/>
            <person name="Liebl W."/>
            <person name="Gottschalk G."/>
            <person name="Durre P."/>
        </authorList>
    </citation>
    <scope>NUCLEOTIDE SEQUENCE [LARGE SCALE GENOMIC DNA]</scope>
    <source>
        <strain evidence="14">ATCC 55383 / DSM 13528 / PETC</strain>
    </source>
</reference>
<feature type="transmembrane region" description="Helical" evidence="9">
    <location>
        <begin position="281"/>
        <end position="300"/>
    </location>
</feature>
<dbReference type="SUPFAM" id="SSF90123">
    <property type="entry name" value="ABC transporter transmembrane region"/>
    <property type="match status" value="1"/>
</dbReference>
<keyword evidence="5" id="KW-0547">Nucleotide-binding</keyword>
<dbReference type="eggNOG" id="COG1132">
    <property type="taxonomic scope" value="Bacteria"/>
</dbReference>
<dbReference type="Gene3D" id="3.40.50.300">
    <property type="entry name" value="P-loop containing nucleotide triphosphate hydrolases"/>
    <property type="match status" value="1"/>
</dbReference>
<dbReference type="AlphaFoldDB" id="D8GPQ0"/>
<evidence type="ECO:0000259" key="11">
    <source>
        <dbReference type="PROSITE" id="PS50893"/>
    </source>
</evidence>
<evidence type="ECO:0000256" key="9">
    <source>
        <dbReference type="SAM" id="Phobius"/>
    </source>
</evidence>
<gene>
    <name evidence="13" type="ordered locus">CLJU_c08910</name>
</gene>
<dbReference type="SUPFAM" id="SSF52540">
    <property type="entry name" value="P-loop containing nucleoside triphosphate hydrolases"/>
    <property type="match status" value="1"/>
</dbReference>
<dbReference type="PROSITE" id="PS00211">
    <property type="entry name" value="ABC_TRANSPORTER_1"/>
    <property type="match status" value="1"/>
</dbReference>
<comment type="subcellular location">
    <subcellularLocation>
        <location evidence="1">Cell membrane</location>
        <topology evidence="1">Multi-pass membrane protein</topology>
    </subcellularLocation>
</comment>
<dbReference type="InterPro" id="IPR011527">
    <property type="entry name" value="ABC1_TM_dom"/>
</dbReference>
<dbReference type="GO" id="GO:0015421">
    <property type="term" value="F:ABC-type oligopeptide transporter activity"/>
    <property type="evidence" value="ECO:0007669"/>
    <property type="project" value="TreeGrafter"/>
</dbReference>
<dbReference type="InterPro" id="IPR003593">
    <property type="entry name" value="AAA+_ATPase"/>
</dbReference>
<feature type="transmembrane region" description="Helical" evidence="9">
    <location>
        <begin position="245"/>
        <end position="261"/>
    </location>
</feature>
<keyword evidence="6" id="KW-0067">ATP-binding</keyword>
<evidence type="ECO:0000256" key="10">
    <source>
        <dbReference type="SAM" id="SignalP"/>
    </source>
</evidence>
<dbReference type="PROSITE" id="PS50929">
    <property type="entry name" value="ABC_TM1F"/>
    <property type="match status" value="1"/>
</dbReference>
<name>D8GPQ0_CLOLD</name>
<dbReference type="SMART" id="SM00382">
    <property type="entry name" value="AAA"/>
    <property type="match status" value="1"/>
</dbReference>
<keyword evidence="7 9" id="KW-1133">Transmembrane helix</keyword>